<dbReference type="NCBIfam" id="TIGR01777">
    <property type="entry name" value="yfcH"/>
    <property type="match status" value="1"/>
</dbReference>
<dbReference type="Pfam" id="PF08338">
    <property type="entry name" value="DUF1731"/>
    <property type="match status" value="1"/>
</dbReference>
<dbReference type="PANTHER" id="PTHR11092:SF0">
    <property type="entry name" value="EPIMERASE FAMILY PROTEIN SDR39U1"/>
    <property type="match status" value="1"/>
</dbReference>
<proteinExistence type="inferred from homology"/>
<evidence type="ECO:0000259" key="2">
    <source>
        <dbReference type="Pfam" id="PF01370"/>
    </source>
</evidence>
<dbReference type="InterPro" id="IPR001509">
    <property type="entry name" value="Epimerase_deHydtase"/>
</dbReference>
<evidence type="ECO:0000313" key="5">
    <source>
        <dbReference type="Proteomes" id="UP001266357"/>
    </source>
</evidence>
<dbReference type="SUPFAM" id="SSF51735">
    <property type="entry name" value="NAD(P)-binding Rossmann-fold domains"/>
    <property type="match status" value="1"/>
</dbReference>
<gene>
    <name evidence="4" type="ORF">RM573_12140</name>
</gene>
<sequence length="299" mass="33114">MNILITGGTGLIGRSLINALNTENDQITVLTRDIKKASKLLNANIKLISSLSLEDIENQDTIINLAGEPIADKRWSYSQKNKICKSRWDITEKISTYIQQAKNPPSLFISGSAIGMYGRQDNDVIDENFQQFHPEFTHRVCNTWEHFALLAKSSKTRVAILRTGIVLAKKGGALAKMLLPFKLGLGGKISHGKQVMSWIHIEDVIAAIIFIQNTPTLEGAVNITAPNPVSNQVFTSTLAKVLNRPSLITTPAFILKVIFGEMADLLLFGQHVVPNKLQKNGFKFKYPIIESALSHLIQK</sequence>
<accession>A0ABU3A5G1</accession>
<dbReference type="Pfam" id="PF01370">
    <property type="entry name" value="Epimerase"/>
    <property type="match status" value="1"/>
</dbReference>
<dbReference type="Gene3D" id="3.40.50.720">
    <property type="entry name" value="NAD(P)-binding Rossmann-like Domain"/>
    <property type="match status" value="1"/>
</dbReference>
<dbReference type="InterPro" id="IPR010099">
    <property type="entry name" value="SDR39U1"/>
</dbReference>
<reference evidence="4 5" key="1">
    <citation type="submission" date="2023-09" db="EMBL/GenBank/DDBJ databases">
        <authorList>
            <person name="Rey-Velasco X."/>
        </authorList>
    </citation>
    <scope>NUCLEOTIDE SEQUENCE [LARGE SCALE GENOMIC DNA]</scope>
    <source>
        <strain evidence="4 5">W431</strain>
    </source>
</reference>
<dbReference type="EMBL" id="JAVRIF010000006">
    <property type="protein sequence ID" value="MDT0604348.1"/>
    <property type="molecule type" value="Genomic_DNA"/>
</dbReference>
<dbReference type="PANTHER" id="PTHR11092">
    <property type="entry name" value="SUGAR NUCLEOTIDE EPIMERASE RELATED"/>
    <property type="match status" value="1"/>
</dbReference>
<evidence type="ECO:0000313" key="4">
    <source>
        <dbReference type="EMBL" id="MDT0604348.1"/>
    </source>
</evidence>
<dbReference type="CDD" id="cd05242">
    <property type="entry name" value="SDR_a8"/>
    <property type="match status" value="1"/>
</dbReference>
<keyword evidence="5" id="KW-1185">Reference proteome</keyword>
<comment type="caution">
    <text evidence="4">The sequence shown here is derived from an EMBL/GenBank/DDBJ whole genome shotgun (WGS) entry which is preliminary data.</text>
</comment>
<comment type="similarity">
    <text evidence="1">Belongs to the NAD(P)-dependent epimerase/dehydratase family. SDR39U1 subfamily.</text>
</comment>
<feature type="domain" description="NAD-dependent epimerase/dehydratase" evidence="2">
    <location>
        <begin position="3"/>
        <end position="215"/>
    </location>
</feature>
<evidence type="ECO:0000256" key="1">
    <source>
        <dbReference type="ARBA" id="ARBA00009353"/>
    </source>
</evidence>
<protein>
    <submittedName>
        <fullName evidence="4">TIGR01777 family oxidoreductase</fullName>
    </submittedName>
</protein>
<dbReference type="InterPro" id="IPR013549">
    <property type="entry name" value="DUF1731"/>
</dbReference>
<name>A0ABU3A5G1_9GAMM</name>
<dbReference type="RefSeq" id="WP_311582254.1">
    <property type="nucleotide sequence ID" value="NZ_JAVRIF010000006.1"/>
</dbReference>
<dbReference type="InterPro" id="IPR036291">
    <property type="entry name" value="NAD(P)-bd_dom_sf"/>
</dbReference>
<evidence type="ECO:0000259" key="3">
    <source>
        <dbReference type="Pfam" id="PF08338"/>
    </source>
</evidence>
<dbReference type="Proteomes" id="UP001266357">
    <property type="component" value="Unassembled WGS sequence"/>
</dbReference>
<feature type="domain" description="DUF1731" evidence="3">
    <location>
        <begin position="250"/>
        <end position="296"/>
    </location>
</feature>
<organism evidence="4 5">
    <name type="scientific">Thalassotalea castellviae</name>
    <dbReference type="NCBI Taxonomy" id="3075612"/>
    <lineage>
        <taxon>Bacteria</taxon>
        <taxon>Pseudomonadati</taxon>
        <taxon>Pseudomonadota</taxon>
        <taxon>Gammaproteobacteria</taxon>
        <taxon>Alteromonadales</taxon>
        <taxon>Colwelliaceae</taxon>
        <taxon>Thalassotalea</taxon>
    </lineage>
</organism>